<gene>
    <name evidence="1" type="ORF">MCOR_443</name>
</gene>
<protein>
    <submittedName>
        <fullName evidence="1">Uncharacterized protein</fullName>
    </submittedName>
</protein>
<reference evidence="1 2" key="1">
    <citation type="submission" date="2020-06" db="EMBL/GenBank/DDBJ databases">
        <authorList>
            <person name="Li R."/>
            <person name="Bekaert M."/>
        </authorList>
    </citation>
    <scope>NUCLEOTIDE SEQUENCE [LARGE SCALE GENOMIC DNA]</scope>
    <source>
        <strain evidence="2">wild</strain>
    </source>
</reference>
<dbReference type="AlphaFoldDB" id="A0A6J7ZVC4"/>
<dbReference type="EMBL" id="CACVKT020000115">
    <property type="protein sequence ID" value="CAC5356093.1"/>
    <property type="molecule type" value="Genomic_DNA"/>
</dbReference>
<keyword evidence="2" id="KW-1185">Reference proteome</keyword>
<name>A0A6J7ZVC4_MYTCO</name>
<dbReference type="OrthoDB" id="6196044at2759"/>
<evidence type="ECO:0000313" key="2">
    <source>
        <dbReference type="Proteomes" id="UP000507470"/>
    </source>
</evidence>
<organism evidence="1 2">
    <name type="scientific">Mytilus coruscus</name>
    <name type="common">Sea mussel</name>
    <dbReference type="NCBI Taxonomy" id="42192"/>
    <lineage>
        <taxon>Eukaryota</taxon>
        <taxon>Metazoa</taxon>
        <taxon>Spiralia</taxon>
        <taxon>Lophotrochozoa</taxon>
        <taxon>Mollusca</taxon>
        <taxon>Bivalvia</taxon>
        <taxon>Autobranchia</taxon>
        <taxon>Pteriomorphia</taxon>
        <taxon>Mytilida</taxon>
        <taxon>Mytiloidea</taxon>
        <taxon>Mytilidae</taxon>
        <taxon>Mytilinae</taxon>
        <taxon>Mytilus</taxon>
    </lineage>
</organism>
<accession>A0A6J7ZVC4</accession>
<evidence type="ECO:0000313" key="1">
    <source>
        <dbReference type="EMBL" id="CAC5356093.1"/>
    </source>
</evidence>
<sequence length="223" mass="25782">MDVVMDNMASSKTLTFITSGSFGEGLELRGSDVDMMYVFKRLENVYHDAVSGWLMLASFFYKTKQYSNALHIIRYSLSKCTPEKLYQNMIMSDIHYQLLKLQFFQKKRFCYLLEIMFVDKIQLRKNSTLLPDELQMDGSNDLYYIPSGAYTYFFNFLCNYHLHNVKQCQNSLHGLQLVVDEHYLSRGKLCQGAAFEILGVALQLSGDKESARIAFLQSAKLTK</sequence>
<proteinExistence type="predicted"/>
<dbReference type="Proteomes" id="UP000507470">
    <property type="component" value="Unassembled WGS sequence"/>
</dbReference>